<comment type="caution">
    <text evidence="1">The sequence shown here is derived from an EMBL/GenBank/DDBJ whole genome shotgun (WGS) entry which is preliminary data.</text>
</comment>
<reference evidence="1" key="2">
    <citation type="submission" date="2014-07" db="EMBL/GenBank/DDBJ databases">
        <title>Genetics and epidemiology of antimicrobial resistance in B. fragilis group.</title>
        <authorList>
            <person name="Sydenham T.V."/>
            <person name="Hasman H."/>
            <person name="Kemp M."/>
            <person name="Justesen U.S."/>
        </authorList>
    </citation>
    <scope>NUCLEOTIDE SEQUENCE [LARGE SCALE GENOMIC DNA]</scope>
    <source>
        <strain evidence="1">DCMOUH0018B</strain>
    </source>
</reference>
<gene>
    <name evidence="1" type="ORF">EE52_0211580</name>
</gene>
<dbReference type="EMBL" id="JMZZ02000141">
    <property type="protein sequence ID" value="KFX74584.1"/>
    <property type="molecule type" value="Genomic_DNA"/>
</dbReference>
<protein>
    <submittedName>
        <fullName evidence="1">Uncharacterized protein</fullName>
    </submittedName>
</protein>
<evidence type="ECO:0000313" key="1">
    <source>
        <dbReference type="EMBL" id="KFX74584.1"/>
    </source>
</evidence>
<dbReference type="AlphaFoldDB" id="A0A0I9UQS7"/>
<organism evidence="1">
    <name type="scientific">Bacteroides fragilis</name>
    <dbReference type="NCBI Taxonomy" id="817"/>
    <lineage>
        <taxon>Bacteria</taxon>
        <taxon>Pseudomonadati</taxon>
        <taxon>Bacteroidota</taxon>
        <taxon>Bacteroidia</taxon>
        <taxon>Bacteroidales</taxon>
        <taxon>Bacteroidaceae</taxon>
        <taxon>Bacteroides</taxon>
    </lineage>
</organism>
<reference evidence="1" key="1">
    <citation type="book" date="2014" name="THE 24TH EUROPEAN CONGRESS OF CLINICAL MICROBIOLOGY AND INFECTIOUS DISEASES" publisher="ECCMID 2014" city="Barcelona, Spain">
        <title>Identification of resistance genes in three multidrug-resistant Bacteroides fragilis isolates by whole genome sequencing.</title>
        <editorList>
            <person name="Unknown"/>
            <person name="A."/>
        </editorList>
        <authorList>
            <person name="Sydenham T.V."/>
            <person name="Hasman H."/>
            <person name="Wang M."/>
            <person name="Soki J."/>
            <person name="Nagy E."/>
            <person name="Justesen U.S."/>
        </authorList>
    </citation>
    <scope>NUCLEOTIDE SEQUENCE</scope>
    <source>
        <strain evidence="1">DCMOUH0018B</strain>
    </source>
</reference>
<proteinExistence type="predicted"/>
<dbReference type="RefSeq" id="WP_044300464.1">
    <property type="nucleotide sequence ID" value="NZ_CAEUHN010000012.1"/>
</dbReference>
<dbReference type="PATRIC" id="fig|817.53.peg.2392"/>
<sequence length="71" mass="8249">MSKEIRISVLAESWLGRWNNREDRRTMLADINRIMCQIVNDQAEETINDGEAFDMLLTLTNLSMFIESLGE</sequence>
<accession>A0A0I9UQS7</accession>
<name>A0A0I9UQS7_BACFG</name>